<keyword evidence="1" id="KW-0812">Transmembrane</keyword>
<dbReference type="Proteomes" id="UP000249467">
    <property type="component" value="Unassembled WGS sequence"/>
</dbReference>
<organism evidence="2 3">
    <name type="scientific">Pseudanabaena frigida</name>
    <dbReference type="NCBI Taxonomy" id="945775"/>
    <lineage>
        <taxon>Bacteria</taxon>
        <taxon>Bacillati</taxon>
        <taxon>Cyanobacteriota</taxon>
        <taxon>Cyanophyceae</taxon>
        <taxon>Pseudanabaenales</taxon>
        <taxon>Pseudanabaenaceae</taxon>
        <taxon>Pseudanabaena</taxon>
    </lineage>
</organism>
<keyword evidence="1" id="KW-0472">Membrane</keyword>
<gene>
    <name evidence="2" type="ORF">DCF19_23970</name>
</gene>
<protein>
    <submittedName>
        <fullName evidence="2">Uncharacterized protein</fullName>
    </submittedName>
</protein>
<reference evidence="2 3" key="1">
    <citation type="submission" date="2018-04" db="EMBL/GenBank/DDBJ databases">
        <authorList>
            <person name="Go L.Y."/>
            <person name="Mitchell J.A."/>
        </authorList>
    </citation>
    <scope>NUCLEOTIDE SEQUENCE [LARGE SCALE GENOMIC DNA]</scope>
    <source>
        <strain evidence="2">ULC066bin1</strain>
    </source>
</reference>
<dbReference type="AlphaFoldDB" id="A0A2W4VRF2"/>
<evidence type="ECO:0000256" key="1">
    <source>
        <dbReference type="SAM" id="Phobius"/>
    </source>
</evidence>
<accession>A0A2W4VRF2</accession>
<evidence type="ECO:0000313" key="2">
    <source>
        <dbReference type="EMBL" id="PZO35414.1"/>
    </source>
</evidence>
<dbReference type="EMBL" id="QBML01000060">
    <property type="protein sequence ID" value="PZO35414.1"/>
    <property type="molecule type" value="Genomic_DNA"/>
</dbReference>
<reference evidence="2 3" key="2">
    <citation type="submission" date="2018-06" db="EMBL/GenBank/DDBJ databases">
        <title>Metagenomic assembly of (sub)arctic Cyanobacteria and their associated microbiome from non-axenic cultures.</title>
        <authorList>
            <person name="Baurain D."/>
        </authorList>
    </citation>
    <scope>NUCLEOTIDE SEQUENCE [LARGE SCALE GENOMIC DNA]</scope>
    <source>
        <strain evidence="2">ULC066bin1</strain>
    </source>
</reference>
<evidence type="ECO:0000313" key="3">
    <source>
        <dbReference type="Proteomes" id="UP000249467"/>
    </source>
</evidence>
<name>A0A2W4VRF2_9CYAN</name>
<keyword evidence="1" id="KW-1133">Transmembrane helix</keyword>
<comment type="caution">
    <text evidence="2">The sequence shown here is derived from an EMBL/GenBank/DDBJ whole genome shotgun (WGS) entry which is preliminary data.</text>
</comment>
<feature type="transmembrane region" description="Helical" evidence="1">
    <location>
        <begin position="49"/>
        <end position="69"/>
    </location>
</feature>
<sequence length="76" mass="7862">MSSSNQAQAQKQVTTQAIAQFDNAPAKQNAIESTPSVTPIDSPNNLPAIANNPTVAVILAFAVLVRAILGSSSSKR</sequence>
<proteinExistence type="predicted"/>